<feature type="region of interest" description="Disordered" evidence="1">
    <location>
        <begin position="106"/>
        <end position="219"/>
    </location>
</feature>
<evidence type="ECO:0000313" key="3">
    <source>
        <dbReference type="Proteomes" id="UP000030745"/>
    </source>
</evidence>
<reference evidence="2 3" key="1">
    <citation type="journal article" date="2013" name="PLoS Genet.">
        <title>Distinctive expansion of potential virulence genes in the genome of the oomycete fish pathogen Saprolegnia parasitica.</title>
        <authorList>
            <person name="Jiang R.H."/>
            <person name="de Bruijn I."/>
            <person name="Haas B.J."/>
            <person name="Belmonte R."/>
            <person name="Lobach L."/>
            <person name="Christie J."/>
            <person name="van den Ackerveken G."/>
            <person name="Bottin A."/>
            <person name="Bulone V."/>
            <person name="Diaz-Moreno S.M."/>
            <person name="Dumas B."/>
            <person name="Fan L."/>
            <person name="Gaulin E."/>
            <person name="Govers F."/>
            <person name="Grenville-Briggs L.J."/>
            <person name="Horner N.R."/>
            <person name="Levin J.Z."/>
            <person name="Mammella M."/>
            <person name="Meijer H.J."/>
            <person name="Morris P."/>
            <person name="Nusbaum C."/>
            <person name="Oome S."/>
            <person name="Phillips A.J."/>
            <person name="van Rooyen D."/>
            <person name="Rzeszutek E."/>
            <person name="Saraiva M."/>
            <person name="Secombes C.J."/>
            <person name="Seidl M.F."/>
            <person name="Snel B."/>
            <person name="Stassen J.H."/>
            <person name="Sykes S."/>
            <person name="Tripathy S."/>
            <person name="van den Berg H."/>
            <person name="Vega-Arreguin J.C."/>
            <person name="Wawra S."/>
            <person name="Young S.K."/>
            <person name="Zeng Q."/>
            <person name="Dieguez-Uribeondo J."/>
            <person name="Russ C."/>
            <person name="Tyler B.M."/>
            <person name="van West P."/>
        </authorList>
    </citation>
    <scope>NUCLEOTIDE SEQUENCE [LARGE SCALE GENOMIC DNA]</scope>
    <source>
        <strain evidence="2 3">CBS 223.65</strain>
    </source>
</reference>
<evidence type="ECO:0000256" key="1">
    <source>
        <dbReference type="SAM" id="MobiDB-lite"/>
    </source>
</evidence>
<proteinExistence type="predicted"/>
<dbReference type="KEGG" id="spar:SPRG_04833"/>
<gene>
    <name evidence="2" type="ORF">SPRG_04833</name>
</gene>
<dbReference type="AlphaFoldDB" id="A0A067CNV1"/>
<feature type="compositionally biased region" description="Basic and acidic residues" evidence="1">
    <location>
        <begin position="109"/>
        <end position="127"/>
    </location>
</feature>
<dbReference type="EMBL" id="KK583200">
    <property type="protein sequence ID" value="KDO30930.1"/>
    <property type="molecule type" value="Genomic_DNA"/>
</dbReference>
<evidence type="ECO:0000313" key="2">
    <source>
        <dbReference type="EMBL" id="KDO30930.1"/>
    </source>
</evidence>
<organism evidence="2 3">
    <name type="scientific">Saprolegnia parasitica (strain CBS 223.65)</name>
    <dbReference type="NCBI Taxonomy" id="695850"/>
    <lineage>
        <taxon>Eukaryota</taxon>
        <taxon>Sar</taxon>
        <taxon>Stramenopiles</taxon>
        <taxon>Oomycota</taxon>
        <taxon>Saprolegniomycetes</taxon>
        <taxon>Saprolegniales</taxon>
        <taxon>Saprolegniaceae</taxon>
        <taxon>Saprolegnia</taxon>
    </lineage>
</organism>
<dbReference type="RefSeq" id="XP_012198621.1">
    <property type="nucleotide sequence ID" value="XM_012343231.1"/>
</dbReference>
<feature type="compositionally biased region" description="Basic and acidic residues" evidence="1">
    <location>
        <begin position="138"/>
        <end position="219"/>
    </location>
</feature>
<dbReference type="Proteomes" id="UP000030745">
    <property type="component" value="Unassembled WGS sequence"/>
</dbReference>
<protein>
    <recommendedName>
        <fullName evidence="4">Myb-like domain-containing protein</fullName>
    </recommendedName>
</protein>
<dbReference type="OrthoDB" id="78428at2759"/>
<dbReference type="GeneID" id="24127256"/>
<keyword evidence="3" id="KW-1185">Reference proteome</keyword>
<evidence type="ECO:0008006" key="4">
    <source>
        <dbReference type="Google" id="ProtNLM"/>
    </source>
</evidence>
<name>A0A067CNV1_SAPPC</name>
<accession>A0A067CNV1</accession>
<dbReference type="VEuPathDB" id="FungiDB:SPRG_04833"/>
<sequence length="219" mass="25654">MYRSPEWTDGDDVILLREVARDRPFLARYGLVAGAWTSLAAKVVATEGFTRTNFSSTKAQVRFTTLISNHRSETETSLLDSKCSEVCFEKRSLLDTLLPLWSSRKARADKKTPRTTDADSQRRKDTKGPTPASNCDVDPLRRDEAQADGQKRGDDNNVQERDFELRQEDLRQEDLRQEDLRQEELHREELHHEKRRREELRQDALRREERRQEEQRLGS</sequence>